<protein>
    <submittedName>
        <fullName evidence="7">Translocation and assembly module TamA</fullName>
    </submittedName>
</protein>
<keyword evidence="4" id="KW-0732">Signal</keyword>
<dbReference type="PANTHER" id="PTHR12815:SF42">
    <property type="entry name" value="BACTERIAL SURFACE ANTIGEN (D15) DOMAIN-CONTAINING PROTEIN"/>
    <property type="match status" value="1"/>
</dbReference>
<feature type="signal peptide" evidence="4">
    <location>
        <begin position="1"/>
        <end position="21"/>
    </location>
</feature>
<dbReference type="InterPro" id="IPR000184">
    <property type="entry name" value="Bac_surfAg_D15"/>
</dbReference>
<dbReference type="InterPro" id="IPR039910">
    <property type="entry name" value="D15-like"/>
</dbReference>
<feature type="chain" id="PRO_5015349738" evidence="4">
    <location>
        <begin position="22"/>
        <end position="598"/>
    </location>
</feature>
<dbReference type="EMBL" id="ONZF01000002">
    <property type="protein sequence ID" value="SPJ23113.1"/>
    <property type="molecule type" value="Genomic_DNA"/>
</dbReference>
<dbReference type="InterPro" id="IPR010827">
    <property type="entry name" value="BamA/TamA_POTRA"/>
</dbReference>
<accession>A0A2R8BSJ4</accession>
<organism evidence="7 8">
    <name type="scientific">Palleronia abyssalis</name>
    <dbReference type="NCBI Taxonomy" id="1501240"/>
    <lineage>
        <taxon>Bacteria</taxon>
        <taxon>Pseudomonadati</taxon>
        <taxon>Pseudomonadota</taxon>
        <taxon>Alphaproteobacteria</taxon>
        <taxon>Rhodobacterales</taxon>
        <taxon>Roseobacteraceae</taxon>
        <taxon>Palleronia</taxon>
    </lineage>
</organism>
<dbReference type="Pfam" id="PF07244">
    <property type="entry name" value="POTRA"/>
    <property type="match status" value="1"/>
</dbReference>
<dbReference type="RefSeq" id="WP_108892981.1">
    <property type="nucleotide sequence ID" value="NZ_ONZF01000002.1"/>
</dbReference>
<name>A0A2R8BSJ4_9RHOB</name>
<keyword evidence="8" id="KW-1185">Reference proteome</keyword>
<dbReference type="Gene3D" id="3.10.20.310">
    <property type="entry name" value="membrane protein fhac"/>
    <property type="match status" value="1"/>
</dbReference>
<keyword evidence="3" id="KW-0472">Membrane</keyword>
<comment type="subcellular location">
    <subcellularLocation>
        <location evidence="1">Membrane</location>
    </subcellularLocation>
</comment>
<dbReference type="Pfam" id="PF01103">
    <property type="entry name" value="Omp85"/>
    <property type="match status" value="1"/>
</dbReference>
<dbReference type="PANTHER" id="PTHR12815">
    <property type="entry name" value="SORTING AND ASSEMBLY MACHINERY SAMM50 PROTEIN FAMILY MEMBER"/>
    <property type="match status" value="1"/>
</dbReference>
<reference evidence="7 8" key="1">
    <citation type="submission" date="2018-03" db="EMBL/GenBank/DDBJ databases">
        <authorList>
            <person name="Keele B.F."/>
        </authorList>
    </citation>
    <scope>NUCLEOTIDE SEQUENCE [LARGE SCALE GENOMIC DNA]</scope>
    <source>
        <strain evidence="7 8">CECT 8504</strain>
    </source>
</reference>
<dbReference type="OrthoDB" id="9769707at2"/>
<evidence type="ECO:0000256" key="2">
    <source>
        <dbReference type="ARBA" id="ARBA00022452"/>
    </source>
</evidence>
<evidence type="ECO:0000256" key="1">
    <source>
        <dbReference type="ARBA" id="ARBA00004370"/>
    </source>
</evidence>
<evidence type="ECO:0000256" key="3">
    <source>
        <dbReference type="ARBA" id="ARBA00023136"/>
    </source>
</evidence>
<dbReference type="Gene3D" id="2.40.160.50">
    <property type="entry name" value="membrane protein fhac: a member of the omp85/tpsb transporter family"/>
    <property type="match status" value="1"/>
</dbReference>
<dbReference type="Proteomes" id="UP000244912">
    <property type="component" value="Unassembled WGS sequence"/>
</dbReference>
<evidence type="ECO:0000313" key="8">
    <source>
        <dbReference type="Proteomes" id="UP000244912"/>
    </source>
</evidence>
<evidence type="ECO:0000256" key="4">
    <source>
        <dbReference type="SAM" id="SignalP"/>
    </source>
</evidence>
<dbReference type="GO" id="GO:0019867">
    <property type="term" value="C:outer membrane"/>
    <property type="evidence" value="ECO:0007669"/>
    <property type="project" value="InterPro"/>
</dbReference>
<feature type="domain" description="Bacterial surface antigen (D15)" evidence="5">
    <location>
        <begin position="297"/>
        <end position="598"/>
    </location>
</feature>
<evidence type="ECO:0000313" key="7">
    <source>
        <dbReference type="EMBL" id="SPJ23113.1"/>
    </source>
</evidence>
<evidence type="ECO:0000259" key="6">
    <source>
        <dbReference type="Pfam" id="PF07244"/>
    </source>
</evidence>
<proteinExistence type="predicted"/>
<keyword evidence="2" id="KW-1134">Transmembrane beta strand</keyword>
<sequence length="598" mass="63481">MKGRFLGASFAAVCLALPASAFENLSFQVAGSENLTEDLRRASLLVAAVNEDVTDPAELLAAARADYGRLVGALYADGRYGPVINITVNGTEAADISPLTRLGSIQSVNVRVQPGPVYAFSTAEIGPLAPETELPDGFRVGRPGESGVIRDAAQAAVLGWRQVGHAKADIGDQSVVAQHEENRLAAQIGVAPGPLVRFGDLILTGQEAVRPERLRAIAGFPTGDIYSPEDIDDVARRLRRTQVFSAVALTEAETLGPNDTLDVDANLVAFPPRRIGFGAEISTVEGLTLTSYWIHRNLFGGAERLRLDGEVSGLGGGTGGIDYSFGARFERPATFAPENTFFAEALAARFDEEDYVSDTVSLTLGIQRYVNDQIEIEYGLGYRFSSVEDDAGETEYSMLIAPLSATYDSREDPLDAKGGYYLDLTATPFLGVNEQTGSGGRVTYDARTYLSFGEDDRFTLAGRVQGGSILGAELDEVPNEYRFYSGGGGSVRGQGYQSLGVFLDNGVRSGGASYAGFQSELRAGVTERIGVVGFYDYGTVGFDSFPDGDRNHAGAGVGVRYLSPIGPIRLDIATPLGGPDDEDESGGVEVYVGIGQAF</sequence>
<keyword evidence="2" id="KW-0812">Transmembrane</keyword>
<gene>
    <name evidence="7" type="primary">tamA</name>
    <name evidence="7" type="ORF">PAA8504_00918</name>
</gene>
<evidence type="ECO:0000259" key="5">
    <source>
        <dbReference type="Pfam" id="PF01103"/>
    </source>
</evidence>
<feature type="domain" description="POTRA" evidence="6">
    <location>
        <begin position="196"/>
        <end position="264"/>
    </location>
</feature>
<dbReference type="AlphaFoldDB" id="A0A2R8BSJ4"/>